<dbReference type="InterPro" id="IPR050565">
    <property type="entry name" value="LYPA1-2/EST-like"/>
</dbReference>
<keyword evidence="3" id="KW-0732">Signal</keyword>
<accession>A0A2T5G2D1</accession>
<dbReference type="InterPro" id="IPR003140">
    <property type="entry name" value="PLipase/COase/thioEstase"/>
</dbReference>
<name>A0A2T5G2D1_9SPHN</name>
<keyword evidence="6" id="KW-1185">Reference proteome</keyword>
<feature type="domain" description="Phospholipase/carboxylesterase/thioesterase" evidence="4">
    <location>
        <begin position="5"/>
        <end position="192"/>
    </location>
</feature>
<reference evidence="5 6" key="1">
    <citation type="submission" date="2017-09" db="EMBL/GenBank/DDBJ databases">
        <title>Sphingomonas panjinensis sp.nov., isolated from oil-contaminated soil.</title>
        <authorList>
            <person name="Wang L."/>
            <person name="Chen L."/>
        </authorList>
    </citation>
    <scope>NUCLEOTIDE SEQUENCE [LARGE SCALE GENOMIC DNA]</scope>
    <source>
        <strain evidence="5 6">FW-11</strain>
    </source>
</reference>
<dbReference type="Gene3D" id="3.40.50.1820">
    <property type="entry name" value="alpha/beta hydrolase"/>
    <property type="match status" value="1"/>
</dbReference>
<dbReference type="OrthoDB" id="9801763at2"/>
<organism evidence="5 6">
    <name type="scientific">Sphingomonas oleivorans</name>
    <dbReference type="NCBI Taxonomy" id="1735121"/>
    <lineage>
        <taxon>Bacteria</taxon>
        <taxon>Pseudomonadati</taxon>
        <taxon>Pseudomonadota</taxon>
        <taxon>Alphaproteobacteria</taxon>
        <taxon>Sphingomonadales</taxon>
        <taxon>Sphingomonadaceae</taxon>
        <taxon>Sphingomonas</taxon>
    </lineage>
</organism>
<dbReference type="Proteomes" id="UP000244162">
    <property type="component" value="Unassembled WGS sequence"/>
</dbReference>
<dbReference type="SUPFAM" id="SSF53474">
    <property type="entry name" value="alpha/beta-Hydrolases"/>
    <property type="match status" value="1"/>
</dbReference>
<evidence type="ECO:0000259" key="4">
    <source>
        <dbReference type="Pfam" id="PF02230"/>
    </source>
</evidence>
<dbReference type="RefSeq" id="WP_107966530.1">
    <property type="nucleotide sequence ID" value="NZ_NWBU01000004.1"/>
</dbReference>
<evidence type="ECO:0000313" key="5">
    <source>
        <dbReference type="EMBL" id="PTQ13298.1"/>
    </source>
</evidence>
<proteinExistence type="inferred from homology"/>
<gene>
    <name evidence="5" type="ORF">CLG96_04095</name>
</gene>
<evidence type="ECO:0000313" key="6">
    <source>
        <dbReference type="Proteomes" id="UP000244162"/>
    </source>
</evidence>
<keyword evidence="2" id="KW-0378">Hydrolase</keyword>
<evidence type="ECO:0000256" key="3">
    <source>
        <dbReference type="SAM" id="SignalP"/>
    </source>
</evidence>
<comment type="similarity">
    <text evidence="1">Belongs to the AB hydrolase superfamily. AB hydrolase 2 family.</text>
</comment>
<evidence type="ECO:0000256" key="2">
    <source>
        <dbReference type="ARBA" id="ARBA00022801"/>
    </source>
</evidence>
<comment type="caution">
    <text evidence="5">The sequence shown here is derived from an EMBL/GenBank/DDBJ whole genome shotgun (WGS) entry which is preliminary data.</text>
</comment>
<evidence type="ECO:0000256" key="1">
    <source>
        <dbReference type="ARBA" id="ARBA00006499"/>
    </source>
</evidence>
<dbReference type="PANTHER" id="PTHR10655">
    <property type="entry name" value="LYSOPHOSPHOLIPASE-RELATED"/>
    <property type="match status" value="1"/>
</dbReference>
<dbReference type="InterPro" id="IPR029058">
    <property type="entry name" value="AB_hydrolase_fold"/>
</dbReference>
<protein>
    <recommendedName>
        <fullName evidence="4">Phospholipase/carboxylesterase/thioesterase domain-containing protein</fullName>
    </recommendedName>
</protein>
<sequence>MTIRLILALHGVGASAADMMPVAHALGEAAGAEALALDGLEPFDMASHGRQWFSVKGVTDADRPARVAAALPALLVRIDALCTDRGLERRNVALVGFSQGAIMALAAIAAGEPFGSVIAIAGRLAAGVRPLPAASPQILLIHDLADPIMPFTLAGAAQAELAAAGYDIRLIVTNGYGHAIGPRTLQAATNHLITRPSGSAQETRS</sequence>
<dbReference type="EMBL" id="NWBU01000004">
    <property type="protein sequence ID" value="PTQ13298.1"/>
    <property type="molecule type" value="Genomic_DNA"/>
</dbReference>
<dbReference type="GO" id="GO:0016787">
    <property type="term" value="F:hydrolase activity"/>
    <property type="evidence" value="ECO:0007669"/>
    <property type="project" value="UniProtKB-KW"/>
</dbReference>
<dbReference type="PANTHER" id="PTHR10655:SF17">
    <property type="entry name" value="LYSOPHOSPHOLIPASE-LIKE PROTEIN 1"/>
    <property type="match status" value="1"/>
</dbReference>
<dbReference type="Pfam" id="PF02230">
    <property type="entry name" value="Abhydrolase_2"/>
    <property type="match status" value="1"/>
</dbReference>
<feature type="chain" id="PRO_5015723880" description="Phospholipase/carboxylesterase/thioesterase domain-containing protein" evidence="3">
    <location>
        <begin position="17"/>
        <end position="205"/>
    </location>
</feature>
<dbReference type="AlphaFoldDB" id="A0A2T5G2D1"/>
<feature type="signal peptide" evidence="3">
    <location>
        <begin position="1"/>
        <end position="16"/>
    </location>
</feature>